<evidence type="ECO:0000256" key="3">
    <source>
        <dbReference type="ARBA" id="ARBA00022679"/>
    </source>
</evidence>
<dbReference type="SUPFAM" id="SSF53448">
    <property type="entry name" value="Nucleotide-diphospho-sugar transferases"/>
    <property type="match status" value="1"/>
</dbReference>
<sequence length="453" mass="49902">MIVVLVIFILGLGTIVWACIGSMRFIYERAHAARRTEAAHIAVEDVAVLLAAHNEAVVIAGAIEAAAALVARKRIHVVSDGSSDATAEIARRLGVRVLELERNRGKAGALSAGLEHFELCDRFEVVLLLDADTRLSPDYLQTGLPLFDDPGVVAVAGCVRGVVDKPAPTVLGRLLVAYRERLYVIVQLLFKYGQAARRINVVNIVPGFASMYRTAALSRIDIAAPGLVIEDFNMTFEVHAKKLGRIAFRPGSAVAYTEDPDNPRDYVRQISRWNLGFWQTVRRHGLRHGLFWTVLALHLIELIISSVLLVLVVPLLLVHTFVRFAEASDIGVVEPIRLVATTVGLEAVLFGLLLPDFLLTVFAAWVLRRPSYLVFGLVFPVVRILDAYICLSAVPRTFSTQSNGSWASPTRRSSPIRPDPVERIPATRSATRYSALRLSDPTRKERTCPLKPV</sequence>
<evidence type="ECO:0000313" key="7">
    <source>
        <dbReference type="EMBL" id="AHD23046.1"/>
    </source>
</evidence>
<feature type="transmembrane region" description="Helical" evidence="5">
    <location>
        <begin position="338"/>
        <end position="366"/>
    </location>
</feature>
<name>V9XHV1_9NOCA</name>
<feature type="region of interest" description="Disordered" evidence="4">
    <location>
        <begin position="399"/>
        <end position="431"/>
    </location>
</feature>
<keyword evidence="3 7" id="KW-0808">Transferase</keyword>
<evidence type="ECO:0000256" key="5">
    <source>
        <dbReference type="SAM" id="Phobius"/>
    </source>
</evidence>
<dbReference type="GeneID" id="29936405"/>
<keyword evidence="5" id="KW-0472">Membrane</keyword>
<dbReference type="eggNOG" id="COG1215">
    <property type="taxonomic scope" value="Bacteria"/>
</dbReference>
<dbReference type="HOGENOM" id="CLU_040641_0_0_11"/>
<evidence type="ECO:0000256" key="1">
    <source>
        <dbReference type="ARBA" id="ARBA00006739"/>
    </source>
</evidence>
<evidence type="ECO:0000256" key="2">
    <source>
        <dbReference type="ARBA" id="ARBA00022676"/>
    </source>
</evidence>
<accession>V9XHV1</accession>
<dbReference type="AlphaFoldDB" id="V9XHV1"/>
<dbReference type="PANTHER" id="PTHR43630">
    <property type="entry name" value="POLY-BETA-1,6-N-ACETYL-D-GLUCOSAMINE SYNTHASE"/>
    <property type="match status" value="1"/>
</dbReference>
<dbReference type="GO" id="GO:0016757">
    <property type="term" value="F:glycosyltransferase activity"/>
    <property type="evidence" value="ECO:0007669"/>
    <property type="project" value="UniProtKB-KW"/>
</dbReference>
<dbReference type="PANTHER" id="PTHR43630:SF1">
    <property type="entry name" value="POLY-BETA-1,6-N-ACETYL-D-GLUCOSAMINE SYNTHASE"/>
    <property type="match status" value="1"/>
</dbReference>
<dbReference type="InterPro" id="IPR029044">
    <property type="entry name" value="Nucleotide-diphossugar_trans"/>
</dbReference>
<dbReference type="Pfam" id="PF00535">
    <property type="entry name" value="Glycos_transf_2"/>
    <property type="match status" value="1"/>
</dbReference>
<keyword evidence="2" id="KW-0328">Glycosyltransferase</keyword>
<protein>
    <submittedName>
        <fullName evidence="7">Glycosyl transferase</fullName>
    </submittedName>
</protein>
<comment type="similarity">
    <text evidence="1">Belongs to the glycosyltransferase 2 family.</text>
</comment>
<dbReference type="KEGG" id="rpy:Y013_21640"/>
<gene>
    <name evidence="7" type="ORF">Y013_21640</name>
</gene>
<feature type="compositionally biased region" description="Polar residues" evidence="4">
    <location>
        <begin position="399"/>
        <end position="413"/>
    </location>
</feature>
<feature type="transmembrane region" description="Helical" evidence="5">
    <location>
        <begin position="290"/>
        <end position="317"/>
    </location>
</feature>
<feature type="transmembrane region" description="Helical" evidence="5">
    <location>
        <begin position="372"/>
        <end position="391"/>
    </location>
</feature>
<proteinExistence type="inferred from homology"/>
<dbReference type="CDD" id="cd06423">
    <property type="entry name" value="CESA_like"/>
    <property type="match status" value="1"/>
</dbReference>
<dbReference type="RefSeq" id="WP_024103239.1">
    <property type="nucleotide sequence ID" value="NC_023150.1"/>
</dbReference>
<dbReference type="EMBL" id="CP006996">
    <property type="protein sequence ID" value="AHD23046.1"/>
    <property type="molecule type" value="Genomic_DNA"/>
</dbReference>
<evidence type="ECO:0000313" key="8">
    <source>
        <dbReference type="Proteomes" id="UP000018781"/>
    </source>
</evidence>
<dbReference type="PATRIC" id="fig|1435356.3.peg.4357"/>
<evidence type="ECO:0000256" key="4">
    <source>
        <dbReference type="SAM" id="MobiDB-lite"/>
    </source>
</evidence>
<keyword evidence="5" id="KW-0812">Transmembrane</keyword>
<dbReference type="Gene3D" id="3.90.550.10">
    <property type="entry name" value="Spore Coat Polysaccharide Biosynthesis Protein SpsA, Chain A"/>
    <property type="match status" value="1"/>
</dbReference>
<reference evidence="7 8" key="1">
    <citation type="journal article" date="2014" name="Genome Announc.">
        <title>Complete Genome of Rhodococcus pyridinivorans SB3094, a Methyl-Ethyl-Ketone-Degrading Bacterium Used for Bioaugmentation.</title>
        <authorList>
            <person name="Dueholm M.S."/>
            <person name="Albertsen M."/>
            <person name="D'Imperio S."/>
            <person name="Tale V.P."/>
            <person name="Lewis D."/>
            <person name="Nielsen P.H."/>
            <person name="Nielsen J.L."/>
        </authorList>
    </citation>
    <scope>NUCLEOTIDE SEQUENCE [LARGE SCALE GENOMIC DNA]</scope>
    <source>
        <strain evidence="7 8">SB3094</strain>
    </source>
</reference>
<feature type="domain" description="Glycosyltransferase 2-like" evidence="6">
    <location>
        <begin position="48"/>
        <end position="217"/>
    </location>
</feature>
<organism evidence="7 8">
    <name type="scientific">Rhodococcus pyridinivorans SB3094</name>
    <dbReference type="NCBI Taxonomy" id="1435356"/>
    <lineage>
        <taxon>Bacteria</taxon>
        <taxon>Bacillati</taxon>
        <taxon>Actinomycetota</taxon>
        <taxon>Actinomycetes</taxon>
        <taxon>Mycobacteriales</taxon>
        <taxon>Nocardiaceae</taxon>
        <taxon>Rhodococcus</taxon>
    </lineage>
</organism>
<dbReference type="InterPro" id="IPR001173">
    <property type="entry name" value="Glyco_trans_2-like"/>
</dbReference>
<dbReference type="Proteomes" id="UP000018781">
    <property type="component" value="Chromosome"/>
</dbReference>
<keyword evidence="5" id="KW-1133">Transmembrane helix</keyword>
<evidence type="ECO:0000259" key="6">
    <source>
        <dbReference type="Pfam" id="PF00535"/>
    </source>
</evidence>